<dbReference type="InterPro" id="IPR046956">
    <property type="entry name" value="RLP23-like"/>
</dbReference>
<evidence type="ECO:0000256" key="11">
    <source>
        <dbReference type="ARBA" id="ARBA00023180"/>
    </source>
</evidence>
<gene>
    <name evidence="15" type="ORF">BRADI_2g42825v3</name>
</gene>
<keyword evidence="17" id="KW-1185">Reference proteome</keyword>
<evidence type="ECO:0000256" key="2">
    <source>
        <dbReference type="ARBA" id="ARBA00009592"/>
    </source>
</evidence>
<keyword evidence="11" id="KW-0325">Glycoprotein</keyword>
<dbReference type="PRINTS" id="PR00019">
    <property type="entry name" value="LEURICHRPT"/>
</dbReference>
<evidence type="ECO:0000256" key="8">
    <source>
        <dbReference type="ARBA" id="ARBA00022737"/>
    </source>
</evidence>
<keyword evidence="9 12" id="KW-1133">Transmembrane helix</keyword>
<keyword evidence="7 13" id="KW-0732">Signal</keyword>
<keyword evidence="4" id="KW-0597">Phosphoprotein</keyword>
<dbReference type="Proteomes" id="UP000008810">
    <property type="component" value="Chromosome 2"/>
</dbReference>
<dbReference type="EnsemblPlants" id="PNT72333">
    <property type="protein sequence ID" value="PNT72333"/>
    <property type="gene ID" value="BRADI_2g42825v3"/>
</dbReference>
<dbReference type="Pfam" id="PF08263">
    <property type="entry name" value="LRRNT_2"/>
    <property type="match status" value="1"/>
</dbReference>
<evidence type="ECO:0000256" key="13">
    <source>
        <dbReference type="SAM" id="SignalP"/>
    </source>
</evidence>
<evidence type="ECO:0000313" key="15">
    <source>
        <dbReference type="EMBL" id="PNT72333.1"/>
    </source>
</evidence>
<protein>
    <recommendedName>
        <fullName evidence="14">Leucine-rich repeat-containing N-terminal plant-type domain-containing protein</fullName>
    </recommendedName>
</protein>
<evidence type="ECO:0000256" key="4">
    <source>
        <dbReference type="ARBA" id="ARBA00022553"/>
    </source>
</evidence>
<accession>A0A2K2DDH4</accession>
<dbReference type="InterPro" id="IPR013210">
    <property type="entry name" value="LRR_N_plant-typ"/>
</dbReference>
<dbReference type="Gramene" id="PNT72333">
    <property type="protein sequence ID" value="PNT72333"/>
    <property type="gene ID" value="BRADI_2g42825v3"/>
</dbReference>
<evidence type="ECO:0000256" key="10">
    <source>
        <dbReference type="ARBA" id="ARBA00023136"/>
    </source>
</evidence>
<dbReference type="Pfam" id="PF13855">
    <property type="entry name" value="LRR_8"/>
    <property type="match status" value="1"/>
</dbReference>
<dbReference type="Gene3D" id="3.80.10.10">
    <property type="entry name" value="Ribonuclease Inhibitor"/>
    <property type="match status" value="3"/>
</dbReference>
<evidence type="ECO:0000256" key="1">
    <source>
        <dbReference type="ARBA" id="ARBA00004251"/>
    </source>
</evidence>
<keyword evidence="6 12" id="KW-0812">Transmembrane</keyword>
<reference evidence="15" key="2">
    <citation type="submission" date="2017-06" db="EMBL/GenBank/DDBJ databases">
        <title>WGS assembly of Brachypodium distachyon.</title>
        <authorList>
            <consortium name="The International Brachypodium Initiative"/>
            <person name="Lucas S."/>
            <person name="Harmon-Smith M."/>
            <person name="Lail K."/>
            <person name="Tice H."/>
            <person name="Grimwood J."/>
            <person name="Bruce D."/>
            <person name="Barry K."/>
            <person name="Shu S."/>
            <person name="Lindquist E."/>
            <person name="Wang M."/>
            <person name="Pitluck S."/>
            <person name="Vogel J.P."/>
            <person name="Garvin D.F."/>
            <person name="Mockler T.C."/>
            <person name="Schmutz J."/>
            <person name="Rokhsar D."/>
            <person name="Bevan M.W."/>
        </authorList>
    </citation>
    <scope>NUCLEOTIDE SEQUENCE</scope>
    <source>
        <strain evidence="15">Bd21</strain>
    </source>
</reference>
<keyword evidence="3" id="KW-1003">Cell membrane</keyword>
<dbReference type="EMBL" id="CM000881">
    <property type="protein sequence ID" value="PNT72333.1"/>
    <property type="molecule type" value="Genomic_DNA"/>
</dbReference>
<feature type="chain" id="PRO_5033311657" description="Leucine-rich repeat-containing N-terminal plant-type domain-containing protein" evidence="13">
    <location>
        <begin position="24"/>
        <end position="620"/>
    </location>
</feature>
<dbReference type="AlphaFoldDB" id="A0A2K2DDH4"/>
<dbReference type="SUPFAM" id="SSF52058">
    <property type="entry name" value="L domain-like"/>
    <property type="match status" value="2"/>
</dbReference>
<evidence type="ECO:0000256" key="12">
    <source>
        <dbReference type="SAM" id="Phobius"/>
    </source>
</evidence>
<comment type="subcellular location">
    <subcellularLocation>
        <location evidence="1">Cell membrane</location>
        <topology evidence="1">Single-pass type I membrane protein</topology>
    </subcellularLocation>
</comment>
<proteinExistence type="inferred from homology"/>
<organism evidence="15">
    <name type="scientific">Brachypodium distachyon</name>
    <name type="common">Purple false brome</name>
    <name type="synonym">Trachynia distachya</name>
    <dbReference type="NCBI Taxonomy" id="15368"/>
    <lineage>
        <taxon>Eukaryota</taxon>
        <taxon>Viridiplantae</taxon>
        <taxon>Streptophyta</taxon>
        <taxon>Embryophyta</taxon>
        <taxon>Tracheophyta</taxon>
        <taxon>Spermatophyta</taxon>
        <taxon>Magnoliopsida</taxon>
        <taxon>Liliopsida</taxon>
        <taxon>Poales</taxon>
        <taxon>Poaceae</taxon>
        <taxon>BOP clade</taxon>
        <taxon>Pooideae</taxon>
        <taxon>Stipodae</taxon>
        <taxon>Brachypodieae</taxon>
        <taxon>Brachypodium</taxon>
    </lineage>
</organism>
<evidence type="ECO:0000313" key="17">
    <source>
        <dbReference type="Proteomes" id="UP000008810"/>
    </source>
</evidence>
<keyword evidence="10 12" id="KW-0472">Membrane</keyword>
<dbReference type="FunFam" id="3.80.10.10:FF:000041">
    <property type="entry name" value="LRR receptor-like serine/threonine-protein kinase ERECTA"/>
    <property type="match status" value="1"/>
</dbReference>
<comment type="similarity">
    <text evidence="2">Belongs to the RLP family.</text>
</comment>
<keyword evidence="5" id="KW-0433">Leucine-rich repeat</keyword>
<evidence type="ECO:0000313" key="16">
    <source>
        <dbReference type="EnsemblPlants" id="PNT72333"/>
    </source>
</evidence>
<dbReference type="InterPro" id="IPR003591">
    <property type="entry name" value="Leu-rich_rpt_typical-subtyp"/>
</dbReference>
<dbReference type="SMART" id="SM00369">
    <property type="entry name" value="LRR_TYP"/>
    <property type="match status" value="8"/>
</dbReference>
<feature type="transmembrane region" description="Helical" evidence="12">
    <location>
        <begin position="562"/>
        <end position="585"/>
    </location>
</feature>
<dbReference type="STRING" id="15368.A0A2K2DDH4"/>
<evidence type="ECO:0000256" key="9">
    <source>
        <dbReference type="ARBA" id="ARBA00022989"/>
    </source>
</evidence>
<dbReference type="InterPro" id="IPR001611">
    <property type="entry name" value="Leu-rich_rpt"/>
</dbReference>
<dbReference type="PANTHER" id="PTHR48063">
    <property type="entry name" value="LRR RECEPTOR-LIKE KINASE"/>
    <property type="match status" value="1"/>
</dbReference>
<dbReference type="FunFam" id="3.80.10.10:FF:000722">
    <property type="entry name" value="Leucine-rich repeat receptor-like protein kinase"/>
    <property type="match status" value="1"/>
</dbReference>
<evidence type="ECO:0000256" key="6">
    <source>
        <dbReference type="ARBA" id="ARBA00022692"/>
    </source>
</evidence>
<evidence type="ECO:0000256" key="7">
    <source>
        <dbReference type="ARBA" id="ARBA00022729"/>
    </source>
</evidence>
<dbReference type="Pfam" id="PF00560">
    <property type="entry name" value="LRR_1"/>
    <property type="match status" value="7"/>
</dbReference>
<dbReference type="InParanoid" id="A0A2K2DDH4"/>
<name>A0A2K2DDH4_BRADI</name>
<keyword evidence="8" id="KW-0677">Repeat</keyword>
<dbReference type="OrthoDB" id="749832at2759"/>
<dbReference type="GO" id="GO:0005886">
    <property type="term" value="C:plasma membrane"/>
    <property type="evidence" value="ECO:0007669"/>
    <property type="project" value="UniProtKB-SubCell"/>
</dbReference>
<reference evidence="16" key="3">
    <citation type="submission" date="2018-08" db="UniProtKB">
        <authorList>
            <consortium name="EnsemblPlants"/>
        </authorList>
    </citation>
    <scope>IDENTIFICATION</scope>
    <source>
        <strain evidence="16">cv. Bd21</strain>
    </source>
</reference>
<evidence type="ECO:0000256" key="3">
    <source>
        <dbReference type="ARBA" id="ARBA00022475"/>
    </source>
</evidence>
<feature type="domain" description="Leucine-rich repeat-containing N-terminal plant-type" evidence="14">
    <location>
        <begin position="36"/>
        <end position="73"/>
    </location>
</feature>
<reference evidence="15 16" key="1">
    <citation type="journal article" date="2010" name="Nature">
        <title>Genome sequencing and analysis of the model grass Brachypodium distachyon.</title>
        <authorList>
            <consortium name="International Brachypodium Initiative"/>
        </authorList>
    </citation>
    <scope>NUCLEOTIDE SEQUENCE [LARGE SCALE GENOMIC DNA]</scope>
    <source>
        <strain evidence="15 16">Bd21</strain>
    </source>
</reference>
<evidence type="ECO:0000256" key="5">
    <source>
        <dbReference type="ARBA" id="ARBA00022614"/>
    </source>
</evidence>
<dbReference type="PANTHER" id="PTHR48063:SF72">
    <property type="entry name" value="HCRVF1 PROTEIN-LIKE"/>
    <property type="match status" value="1"/>
</dbReference>
<sequence length="620" mass="68556">MGTLQFLCIQIAITMLLFTQSKSTTETNDSNTSCNASERSALLAFRAGLSDPANLLSSWKGSDCCRWKRVHCSNNTGHVVRLELQGPDCHHSSVSNLTSIETLDLSANDFHKHSTPNWFWDLTSLKYLDVSRSGFYGQFPEEIGNMTSIVELDLSNNALVGNLPTELEPLSNLTRLYLGFNQLTGPMPLWIGELTKLTTLDISSNNLDGVIHEGFLPSTMEFMRGKVMDFSSNQLGGPIPKLPINLTNLDLSRNNLVGPLPLDFGAPGLETLVLFENSISGTIPSSLCKLQSLTLLDISGNNLMGLVPDCLGNESITNTSLSILALSLRNNNLSGEFPLFLQNCQQLVFLDLSNNHFLGTSPPWIGDTLPSLAFLRLRSNMFYGHIPEELTKLVNLQYLDIACNNLMGSIPKSIVQYQRMSYADGSIPHGLEYGIYVAGNRLVGYTDNFTVSLNLSWNAFSGKIPEKIGALVQVESLDLSHNELSGEIPSSLSALTSLSRLNLSYNRLTGEVPSGNQLQTLEDPAYIYIGNPGLCGPSLLRKCSQAKTIPAPREHHDDSRDVSFFLSIGCGYVMGLWSIFCTFLFKRKWRVNWFTLCDSLYDWVYVQVAVTWASWTRKNG</sequence>
<dbReference type="FunFam" id="3.80.10.10:FF:000400">
    <property type="entry name" value="Nuclear pore complex protein NUP107"/>
    <property type="match status" value="1"/>
</dbReference>
<feature type="signal peptide" evidence="13">
    <location>
        <begin position="1"/>
        <end position="23"/>
    </location>
</feature>
<dbReference type="InterPro" id="IPR032675">
    <property type="entry name" value="LRR_dom_sf"/>
</dbReference>
<evidence type="ECO:0000259" key="14">
    <source>
        <dbReference type="Pfam" id="PF08263"/>
    </source>
</evidence>